<evidence type="ECO:0000313" key="2">
    <source>
        <dbReference type="EMBL" id="CAH0547080.1"/>
    </source>
</evidence>
<dbReference type="Gene3D" id="3.30.70.270">
    <property type="match status" value="1"/>
</dbReference>
<name>A0A9P0FBQ0_BRAAE</name>
<gene>
    <name evidence="2" type="ORF">MELIAE_LOCUS1132</name>
</gene>
<dbReference type="PROSITE" id="PS50878">
    <property type="entry name" value="RT_POL"/>
    <property type="match status" value="1"/>
</dbReference>
<dbReference type="Proteomes" id="UP001154078">
    <property type="component" value="Chromosome 1"/>
</dbReference>
<dbReference type="SUPFAM" id="SSF56672">
    <property type="entry name" value="DNA/RNA polymerases"/>
    <property type="match status" value="1"/>
</dbReference>
<organism evidence="2 3">
    <name type="scientific">Brassicogethes aeneus</name>
    <name type="common">Rape pollen beetle</name>
    <name type="synonym">Meligethes aeneus</name>
    <dbReference type="NCBI Taxonomy" id="1431903"/>
    <lineage>
        <taxon>Eukaryota</taxon>
        <taxon>Metazoa</taxon>
        <taxon>Ecdysozoa</taxon>
        <taxon>Arthropoda</taxon>
        <taxon>Hexapoda</taxon>
        <taxon>Insecta</taxon>
        <taxon>Pterygota</taxon>
        <taxon>Neoptera</taxon>
        <taxon>Endopterygota</taxon>
        <taxon>Coleoptera</taxon>
        <taxon>Polyphaga</taxon>
        <taxon>Cucujiformia</taxon>
        <taxon>Nitidulidae</taxon>
        <taxon>Meligethinae</taxon>
        <taxon>Brassicogethes</taxon>
    </lineage>
</organism>
<dbReference type="InterPro" id="IPR043502">
    <property type="entry name" value="DNA/RNA_pol_sf"/>
</dbReference>
<dbReference type="InterPro" id="IPR000477">
    <property type="entry name" value="RT_dom"/>
</dbReference>
<evidence type="ECO:0000259" key="1">
    <source>
        <dbReference type="PROSITE" id="PS50878"/>
    </source>
</evidence>
<protein>
    <recommendedName>
        <fullName evidence="1">Reverse transcriptase domain-containing protein</fullName>
    </recommendedName>
</protein>
<accession>A0A9P0FBQ0</accession>
<sequence length="58" mass="6568">MTRLPMGLKVAPSVFSRAMTIAMSGLNYEIFFIYLDDLIVFGNSLENHNKSLVKVMSR</sequence>
<feature type="domain" description="Reverse transcriptase" evidence="1">
    <location>
        <begin position="1"/>
        <end position="58"/>
    </location>
</feature>
<reference evidence="2" key="1">
    <citation type="submission" date="2021-12" db="EMBL/GenBank/DDBJ databases">
        <authorList>
            <person name="King R."/>
        </authorList>
    </citation>
    <scope>NUCLEOTIDE SEQUENCE</scope>
</reference>
<proteinExistence type="predicted"/>
<evidence type="ECO:0000313" key="3">
    <source>
        <dbReference type="Proteomes" id="UP001154078"/>
    </source>
</evidence>
<dbReference type="Pfam" id="PF00078">
    <property type="entry name" value="RVT_1"/>
    <property type="match status" value="1"/>
</dbReference>
<dbReference type="InterPro" id="IPR043128">
    <property type="entry name" value="Rev_trsase/Diguanyl_cyclase"/>
</dbReference>
<dbReference type="EMBL" id="OV121132">
    <property type="protein sequence ID" value="CAH0547080.1"/>
    <property type="molecule type" value="Genomic_DNA"/>
</dbReference>
<dbReference type="AlphaFoldDB" id="A0A9P0FBQ0"/>
<dbReference type="OrthoDB" id="6735893at2759"/>
<keyword evidence="3" id="KW-1185">Reference proteome</keyword>
<dbReference type="GO" id="GO:0071897">
    <property type="term" value="P:DNA biosynthetic process"/>
    <property type="evidence" value="ECO:0007669"/>
    <property type="project" value="UniProtKB-ARBA"/>
</dbReference>